<evidence type="ECO:0000313" key="5">
    <source>
        <dbReference type="Proteomes" id="UP000801492"/>
    </source>
</evidence>
<dbReference type="CDD" id="cd02948">
    <property type="entry name" value="TRX_NDPK"/>
    <property type="match status" value="1"/>
</dbReference>
<dbReference type="Pfam" id="PF15928">
    <property type="entry name" value="DUF4746"/>
    <property type="match status" value="1"/>
</dbReference>
<feature type="domain" description="Thioredoxin" evidence="2">
    <location>
        <begin position="15"/>
        <end position="104"/>
    </location>
</feature>
<dbReference type="PANTHER" id="PTHR46135:SF3">
    <property type="entry name" value="NME_NM23 FAMILY MEMBER 8"/>
    <property type="match status" value="1"/>
</dbReference>
<dbReference type="AlphaFoldDB" id="A0A8K0CUH6"/>
<organism evidence="4 5">
    <name type="scientific">Ignelater luminosus</name>
    <name type="common">Cucubano</name>
    <name type="synonym">Pyrophorus luminosus</name>
    <dbReference type="NCBI Taxonomy" id="2038154"/>
    <lineage>
        <taxon>Eukaryota</taxon>
        <taxon>Metazoa</taxon>
        <taxon>Ecdysozoa</taxon>
        <taxon>Arthropoda</taxon>
        <taxon>Hexapoda</taxon>
        <taxon>Insecta</taxon>
        <taxon>Pterygota</taxon>
        <taxon>Neoptera</taxon>
        <taxon>Endopterygota</taxon>
        <taxon>Coleoptera</taxon>
        <taxon>Polyphaga</taxon>
        <taxon>Elateriformia</taxon>
        <taxon>Elateroidea</taxon>
        <taxon>Elateridae</taxon>
        <taxon>Agrypninae</taxon>
        <taxon>Pyrophorini</taxon>
        <taxon>Ignelater</taxon>
    </lineage>
</organism>
<evidence type="ECO:0000313" key="4">
    <source>
        <dbReference type="EMBL" id="KAF2892729.1"/>
    </source>
</evidence>
<accession>A0A8K0CUH6</accession>
<dbReference type="SUPFAM" id="SSF52833">
    <property type="entry name" value="Thioredoxin-like"/>
    <property type="match status" value="1"/>
</dbReference>
<keyword evidence="5" id="KW-1185">Reference proteome</keyword>
<evidence type="ECO:0000256" key="1">
    <source>
        <dbReference type="SAM" id="MobiDB-lite"/>
    </source>
</evidence>
<gene>
    <name evidence="4" type="ORF">ILUMI_13445</name>
</gene>
<dbReference type="PANTHER" id="PTHR46135">
    <property type="entry name" value="NME/NM23 FAMILY MEMBER 8"/>
    <property type="match status" value="1"/>
</dbReference>
<dbReference type="InterPro" id="IPR036249">
    <property type="entry name" value="Thioredoxin-like_sf"/>
</dbReference>
<feature type="region of interest" description="Disordered" evidence="1">
    <location>
        <begin position="319"/>
        <end position="339"/>
    </location>
</feature>
<dbReference type="EMBL" id="VTPC01008545">
    <property type="protein sequence ID" value="KAF2892729.1"/>
    <property type="molecule type" value="Genomic_DNA"/>
</dbReference>
<feature type="domain" description="DUF4746" evidence="3">
    <location>
        <begin position="345"/>
        <end position="536"/>
    </location>
</feature>
<dbReference type="Pfam" id="PF00085">
    <property type="entry name" value="Thioredoxin"/>
    <property type="match status" value="1"/>
</dbReference>
<proteinExistence type="predicted"/>
<feature type="compositionally biased region" description="Polar residues" evidence="1">
    <location>
        <begin position="324"/>
        <end position="339"/>
    </location>
</feature>
<comment type="caution">
    <text evidence="4">The sequence shown here is derived from an EMBL/GenBank/DDBJ whole genome shotgun (WGS) entry which is preliminary data.</text>
</comment>
<sequence length="603" mass="67798">MAKKGQAVQLQQELNTDEEWEKFIQKPGLLVIDIYSEWSGPCSAMVATLKKIKIEFGGENIQYAIAKADTISYLERFRGKCEPTWMFVADGKMVNLMYGANVPKLTRMILSELKKEEAAKHGQSREARDISQMADEERVRYDVAKAIEDERIRIETERKLQAIYDRRLSVANHVLQNVPLLGVILVFPHAMPNVKGVLEEFWEPANLAIAGTEKPRFTEEIIEELLYFAEYEFPEMELKSLLENQSMAYVVKPYDADLFHEDMDDFVLQFVYGESKCPPGSPDSPAQQLKTDVPVPKEVKEEPAPAVSLAGMPSMPSISALKMPSSTHQSKLLQSKTQFQKSSEAVASKETLPGDSKLKVSSKPMVISSTTVAVAEPIEEEKEETIEVAGLWAPPDPKTRALAIKLLFPRVYDPIALPEPVPIPPHIAIAFDAVKRREVIDVMNDYPDDIMRFGFFTTDSPETAKLVAKTVQKYERHKASTFSTGEKLVIQLSKKRSEPWCVFSQLSPTFMSHTPEEGEVHCKIFFPEDYDEEEEVSEVVEDKSKQRGKREKPTGEAGAGEGEDEEDFEEDEDEGDEDEEGEEGEDEDDTDALLASLGISPED</sequence>
<reference evidence="4" key="1">
    <citation type="submission" date="2019-08" db="EMBL/GenBank/DDBJ databases">
        <title>The genome of the North American firefly Photinus pyralis.</title>
        <authorList>
            <consortium name="Photinus pyralis genome working group"/>
            <person name="Fallon T.R."/>
            <person name="Sander Lower S.E."/>
            <person name="Weng J.-K."/>
        </authorList>
    </citation>
    <scope>NUCLEOTIDE SEQUENCE</scope>
    <source>
        <strain evidence="4">TRF0915ILg1</strain>
        <tissue evidence="4">Whole body</tissue>
    </source>
</reference>
<feature type="compositionally biased region" description="Acidic residues" evidence="1">
    <location>
        <begin position="561"/>
        <end position="591"/>
    </location>
</feature>
<dbReference type="Gene3D" id="3.40.30.10">
    <property type="entry name" value="Glutaredoxin"/>
    <property type="match status" value="1"/>
</dbReference>
<dbReference type="InterPro" id="IPR013766">
    <property type="entry name" value="Thioredoxin_domain"/>
</dbReference>
<dbReference type="OrthoDB" id="10263751at2759"/>
<evidence type="ECO:0000259" key="3">
    <source>
        <dbReference type="Pfam" id="PF15928"/>
    </source>
</evidence>
<dbReference type="InterPro" id="IPR051766">
    <property type="entry name" value="TXND_domain-containing"/>
</dbReference>
<dbReference type="InterPro" id="IPR031827">
    <property type="entry name" value="DUF4746"/>
</dbReference>
<feature type="region of interest" description="Disordered" evidence="1">
    <location>
        <begin position="531"/>
        <end position="603"/>
    </location>
</feature>
<evidence type="ECO:0000259" key="2">
    <source>
        <dbReference type="Pfam" id="PF00085"/>
    </source>
</evidence>
<name>A0A8K0CUH6_IGNLU</name>
<dbReference type="Proteomes" id="UP000801492">
    <property type="component" value="Unassembled WGS sequence"/>
</dbReference>
<protein>
    <submittedName>
        <fullName evidence="4">Uncharacterized protein</fullName>
    </submittedName>
</protein>